<evidence type="ECO:0000313" key="2">
    <source>
        <dbReference type="Proteomes" id="UP000821837"/>
    </source>
</evidence>
<name>A0A9D4PAT4_RHISA</name>
<keyword evidence="2" id="KW-1185">Reference proteome</keyword>
<gene>
    <name evidence="1" type="ORF">HPB52_000057</name>
</gene>
<accession>A0A9D4PAT4</accession>
<reference evidence="1" key="2">
    <citation type="submission" date="2021-09" db="EMBL/GenBank/DDBJ databases">
        <authorList>
            <person name="Jia N."/>
            <person name="Wang J."/>
            <person name="Shi W."/>
            <person name="Du L."/>
            <person name="Sun Y."/>
            <person name="Zhan W."/>
            <person name="Jiang J."/>
            <person name="Wang Q."/>
            <person name="Zhang B."/>
            <person name="Ji P."/>
            <person name="Sakyi L.B."/>
            <person name="Cui X."/>
            <person name="Yuan T."/>
            <person name="Jiang B."/>
            <person name="Yang W."/>
            <person name="Lam T.T.-Y."/>
            <person name="Chang Q."/>
            <person name="Ding S."/>
            <person name="Wang X."/>
            <person name="Zhu J."/>
            <person name="Ruan X."/>
            <person name="Zhao L."/>
            <person name="Wei J."/>
            <person name="Que T."/>
            <person name="Du C."/>
            <person name="Cheng J."/>
            <person name="Dai P."/>
            <person name="Han X."/>
            <person name="Huang E."/>
            <person name="Gao Y."/>
            <person name="Liu J."/>
            <person name="Shao H."/>
            <person name="Ye R."/>
            <person name="Li L."/>
            <person name="Wei W."/>
            <person name="Wang X."/>
            <person name="Wang C."/>
            <person name="Huo Q."/>
            <person name="Li W."/>
            <person name="Guo W."/>
            <person name="Chen H."/>
            <person name="Chen S."/>
            <person name="Zhou L."/>
            <person name="Zhou L."/>
            <person name="Ni X."/>
            <person name="Tian J."/>
            <person name="Zhou Y."/>
            <person name="Sheng Y."/>
            <person name="Liu T."/>
            <person name="Pan Y."/>
            <person name="Xia L."/>
            <person name="Li J."/>
            <person name="Zhao F."/>
            <person name="Cao W."/>
        </authorList>
    </citation>
    <scope>NUCLEOTIDE SEQUENCE</scope>
    <source>
        <strain evidence="1">Rsan-2018</strain>
        <tissue evidence="1">Larvae</tissue>
    </source>
</reference>
<dbReference type="EMBL" id="JABSTV010001255">
    <property type="protein sequence ID" value="KAH7934767.1"/>
    <property type="molecule type" value="Genomic_DNA"/>
</dbReference>
<proteinExistence type="predicted"/>
<evidence type="ECO:0000313" key="1">
    <source>
        <dbReference type="EMBL" id="KAH7934767.1"/>
    </source>
</evidence>
<protein>
    <submittedName>
        <fullName evidence="1">Uncharacterized protein</fullName>
    </submittedName>
</protein>
<reference evidence="1" key="1">
    <citation type="journal article" date="2020" name="Cell">
        <title>Large-Scale Comparative Analyses of Tick Genomes Elucidate Their Genetic Diversity and Vector Capacities.</title>
        <authorList>
            <consortium name="Tick Genome and Microbiome Consortium (TIGMIC)"/>
            <person name="Jia N."/>
            <person name="Wang J."/>
            <person name="Shi W."/>
            <person name="Du L."/>
            <person name="Sun Y."/>
            <person name="Zhan W."/>
            <person name="Jiang J.F."/>
            <person name="Wang Q."/>
            <person name="Zhang B."/>
            <person name="Ji P."/>
            <person name="Bell-Sakyi L."/>
            <person name="Cui X.M."/>
            <person name="Yuan T.T."/>
            <person name="Jiang B.G."/>
            <person name="Yang W.F."/>
            <person name="Lam T.T."/>
            <person name="Chang Q.C."/>
            <person name="Ding S.J."/>
            <person name="Wang X.J."/>
            <person name="Zhu J.G."/>
            <person name="Ruan X.D."/>
            <person name="Zhao L."/>
            <person name="Wei J.T."/>
            <person name="Ye R.Z."/>
            <person name="Que T.C."/>
            <person name="Du C.H."/>
            <person name="Zhou Y.H."/>
            <person name="Cheng J.X."/>
            <person name="Dai P.F."/>
            <person name="Guo W.B."/>
            <person name="Han X.H."/>
            <person name="Huang E.J."/>
            <person name="Li L.F."/>
            <person name="Wei W."/>
            <person name="Gao Y.C."/>
            <person name="Liu J.Z."/>
            <person name="Shao H.Z."/>
            <person name="Wang X."/>
            <person name="Wang C.C."/>
            <person name="Yang T.C."/>
            <person name="Huo Q.B."/>
            <person name="Li W."/>
            <person name="Chen H.Y."/>
            <person name="Chen S.E."/>
            <person name="Zhou L.G."/>
            <person name="Ni X.B."/>
            <person name="Tian J.H."/>
            <person name="Sheng Y."/>
            <person name="Liu T."/>
            <person name="Pan Y.S."/>
            <person name="Xia L.Y."/>
            <person name="Li J."/>
            <person name="Zhao F."/>
            <person name="Cao W.C."/>
        </authorList>
    </citation>
    <scope>NUCLEOTIDE SEQUENCE</scope>
    <source>
        <strain evidence="1">Rsan-2018</strain>
    </source>
</reference>
<dbReference type="AlphaFoldDB" id="A0A9D4PAT4"/>
<organism evidence="1 2">
    <name type="scientific">Rhipicephalus sanguineus</name>
    <name type="common">Brown dog tick</name>
    <name type="synonym">Ixodes sanguineus</name>
    <dbReference type="NCBI Taxonomy" id="34632"/>
    <lineage>
        <taxon>Eukaryota</taxon>
        <taxon>Metazoa</taxon>
        <taxon>Ecdysozoa</taxon>
        <taxon>Arthropoda</taxon>
        <taxon>Chelicerata</taxon>
        <taxon>Arachnida</taxon>
        <taxon>Acari</taxon>
        <taxon>Parasitiformes</taxon>
        <taxon>Ixodida</taxon>
        <taxon>Ixodoidea</taxon>
        <taxon>Ixodidae</taxon>
        <taxon>Rhipicephalinae</taxon>
        <taxon>Rhipicephalus</taxon>
        <taxon>Rhipicephalus</taxon>
    </lineage>
</organism>
<dbReference type="Proteomes" id="UP000821837">
    <property type="component" value="Unassembled WGS sequence"/>
</dbReference>
<comment type="caution">
    <text evidence="1">The sequence shown here is derived from an EMBL/GenBank/DDBJ whole genome shotgun (WGS) entry which is preliminary data.</text>
</comment>
<sequence>METMPSALEYMVRESHIYFAHSTVRLAAYKELYNSMLEDHDSDKLEPPKLLSLSPTRWLAVYDCIEGIQKTSANYVVPEEMFRQMTANYSGAYSIY</sequence>